<organism evidence="1 2">
    <name type="scientific">Pisolithus microcarpus 441</name>
    <dbReference type="NCBI Taxonomy" id="765257"/>
    <lineage>
        <taxon>Eukaryota</taxon>
        <taxon>Fungi</taxon>
        <taxon>Dikarya</taxon>
        <taxon>Basidiomycota</taxon>
        <taxon>Agaricomycotina</taxon>
        <taxon>Agaricomycetes</taxon>
        <taxon>Agaricomycetidae</taxon>
        <taxon>Boletales</taxon>
        <taxon>Sclerodermatineae</taxon>
        <taxon>Pisolithaceae</taxon>
        <taxon>Pisolithus</taxon>
    </lineage>
</organism>
<gene>
    <name evidence="1" type="ORF">PISMIDRAFT_222893</name>
</gene>
<name>A0A0C9Z554_9AGAM</name>
<reference evidence="1 2" key="1">
    <citation type="submission" date="2014-04" db="EMBL/GenBank/DDBJ databases">
        <authorList>
            <consortium name="DOE Joint Genome Institute"/>
            <person name="Kuo A."/>
            <person name="Kohler A."/>
            <person name="Costa M.D."/>
            <person name="Nagy L.G."/>
            <person name="Floudas D."/>
            <person name="Copeland A."/>
            <person name="Barry K.W."/>
            <person name="Cichocki N."/>
            <person name="Veneault-Fourrey C."/>
            <person name="LaButti K."/>
            <person name="Lindquist E.A."/>
            <person name="Lipzen A."/>
            <person name="Lundell T."/>
            <person name="Morin E."/>
            <person name="Murat C."/>
            <person name="Sun H."/>
            <person name="Tunlid A."/>
            <person name="Henrissat B."/>
            <person name="Grigoriev I.V."/>
            <person name="Hibbett D.S."/>
            <person name="Martin F."/>
            <person name="Nordberg H.P."/>
            <person name="Cantor M.N."/>
            <person name="Hua S.X."/>
        </authorList>
    </citation>
    <scope>NUCLEOTIDE SEQUENCE [LARGE SCALE GENOMIC DNA]</scope>
    <source>
        <strain evidence="1 2">441</strain>
    </source>
</reference>
<evidence type="ECO:0000313" key="2">
    <source>
        <dbReference type="Proteomes" id="UP000054018"/>
    </source>
</evidence>
<dbReference type="HOGENOM" id="CLU_2027645_0_0_1"/>
<evidence type="ECO:0000313" key="1">
    <source>
        <dbReference type="EMBL" id="KIK17567.1"/>
    </source>
</evidence>
<dbReference type="EMBL" id="KN833824">
    <property type="protein sequence ID" value="KIK17567.1"/>
    <property type="molecule type" value="Genomic_DNA"/>
</dbReference>
<dbReference type="Proteomes" id="UP000054018">
    <property type="component" value="Unassembled WGS sequence"/>
</dbReference>
<accession>A0A0C9Z554</accession>
<keyword evidence="2" id="KW-1185">Reference proteome</keyword>
<reference evidence="2" key="2">
    <citation type="submission" date="2015-01" db="EMBL/GenBank/DDBJ databases">
        <title>Evolutionary Origins and Diversification of the Mycorrhizal Mutualists.</title>
        <authorList>
            <consortium name="DOE Joint Genome Institute"/>
            <consortium name="Mycorrhizal Genomics Consortium"/>
            <person name="Kohler A."/>
            <person name="Kuo A."/>
            <person name="Nagy L.G."/>
            <person name="Floudas D."/>
            <person name="Copeland A."/>
            <person name="Barry K.W."/>
            <person name="Cichocki N."/>
            <person name="Veneault-Fourrey C."/>
            <person name="LaButti K."/>
            <person name="Lindquist E.A."/>
            <person name="Lipzen A."/>
            <person name="Lundell T."/>
            <person name="Morin E."/>
            <person name="Murat C."/>
            <person name="Riley R."/>
            <person name="Ohm R."/>
            <person name="Sun H."/>
            <person name="Tunlid A."/>
            <person name="Henrissat B."/>
            <person name="Grigoriev I.V."/>
            <person name="Hibbett D.S."/>
            <person name="Martin F."/>
        </authorList>
    </citation>
    <scope>NUCLEOTIDE SEQUENCE [LARGE SCALE GENOMIC DNA]</scope>
    <source>
        <strain evidence="2">441</strain>
    </source>
</reference>
<sequence length="122" mass="13987">MPRSALYLCPVHICSGWKFTRVELTSTEPCFVLELKRAKRRTRGNRRPRSGGREYKGSLRYPKLSAFSSQCRCRLRLPIRVPAPQCGRKNSSESCCWGMTSVTSVFTYSPVDQSREHSTLVR</sequence>
<dbReference type="AlphaFoldDB" id="A0A0C9Z554"/>
<protein>
    <submittedName>
        <fullName evidence="1">Uncharacterized protein</fullName>
    </submittedName>
</protein>
<proteinExistence type="predicted"/>